<name>A0ABX9DWE5_9PSEU</name>
<evidence type="ECO:0000313" key="3">
    <source>
        <dbReference type="Proteomes" id="UP000248714"/>
    </source>
</evidence>
<gene>
    <name evidence="2" type="ORF">C8D87_11343</name>
</gene>
<dbReference type="RefSeq" id="WP_112231481.1">
    <property type="nucleotide sequence ID" value="NZ_QLTT01000013.1"/>
</dbReference>
<dbReference type="Proteomes" id="UP000248714">
    <property type="component" value="Unassembled WGS sequence"/>
</dbReference>
<feature type="domain" description="Integrase catalytic" evidence="1">
    <location>
        <begin position="10"/>
        <end position="45"/>
    </location>
</feature>
<accession>A0ABX9DWE5</accession>
<keyword evidence="3" id="KW-1185">Reference proteome</keyword>
<reference evidence="2 3" key="1">
    <citation type="submission" date="2018-06" db="EMBL/GenBank/DDBJ databases">
        <title>Genomic Encyclopedia of Type Strains, Phase IV (KMG-IV): sequencing the most valuable type-strain genomes for metagenomic binning, comparative biology and taxonomic classification.</title>
        <authorList>
            <person name="Goeker M."/>
        </authorList>
    </citation>
    <scope>NUCLEOTIDE SEQUENCE [LARGE SCALE GENOMIC DNA]</scope>
    <source>
        <strain evidence="2 3">DSM 45479</strain>
    </source>
</reference>
<dbReference type="Pfam" id="PF13683">
    <property type="entry name" value="rve_3"/>
    <property type="match status" value="1"/>
</dbReference>
<evidence type="ECO:0000313" key="2">
    <source>
        <dbReference type="EMBL" id="RAS59743.1"/>
    </source>
</evidence>
<dbReference type="InterPro" id="IPR001584">
    <property type="entry name" value="Integrase_cat-core"/>
</dbReference>
<dbReference type="EMBL" id="QLTT01000013">
    <property type="protein sequence ID" value="RAS59743.1"/>
    <property type="molecule type" value="Genomic_DNA"/>
</dbReference>
<protein>
    <submittedName>
        <fullName evidence="2">Integrase-like protein</fullName>
    </submittedName>
</protein>
<organism evidence="2 3">
    <name type="scientific">Lentzea atacamensis</name>
    <dbReference type="NCBI Taxonomy" id="531938"/>
    <lineage>
        <taxon>Bacteria</taxon>
        <taxon>Bacillati</taxon>
        <taxon>Actinomycetota</taxon>
        <taxon>Actinomycetes</taxon>
        <taxon>Pseudonocardiales</taxon>
        <taxon>Pseudonocardiaceae</taxon>
        <taxon>Lentzea</taxon>
    </lineage>
</organism>
<sequence length="46" mass="5294">MRDASVPTPGKIERFHGTFRRELLDDHEQFASLVHAQAAIDTWITE</sequence>
<evidence type="ECO:0000259" key="1">
    <source>
        <dbReference type="Pfam" id="PF13683"/>
    </source>
</evidence>
<proteinExistence type="predicted"/>
<comment type="caution">
    <text evidence="2">The sequence shown here is derived from an EMBL/GenBank/DDBJ whole genome shotgun (WGS) entry which is preliminary data.</text>
</comment>